<sequence>MYFVTGGSGFIGSAVVRELVKAGEGVIVFSRSGNTERLKGIAGNIVVARGDVADAASLQAALSGRRVECIIHLAFDVDILQLERQPGEGIESNCRGLINILEAARSLGVKRVVWSSSAAVYGDQKCYAQLPVDEEAPLFPLNVYGAYKAFAEWMGHHYHHNLGVANISLRPTIVFGSGRLYRGASTYAYDLFHGAVTGQAVEIEWGDQLIDWLYVKDLARAIVLASQATNLKHRVFNICGHRATVRQAADIIKGIVPSANFKVLPGQRPMWVPYLATSRAAEELGYKPGYTLEGAFADCLQELKTNCEETK</sequence>
<dbReference type="InterPro" id="IPR036291">
    <property type="entry name" value="NAD(P)-bd_dom_sf"/>
</dbReference>
<comment type="similarity">
    <text evidence="1">Belongs to the NAD(P)-dependent epimerase/dehydratase family.</text>
</comment>
<dbReference type="EC" id="5.1.3.2" evidence="3"/>
<dbReference type="EMBL" id="CP017019">
    <property type="protein sequence ID" value="AOQ22922.1"/>
    <property type="molecule type" value="Genomic_DNA"/>
</dbReference>
<dbReference type="InterPro" id="IPR001509">
    <property type="entry name" value="Epimerase_deHydtase"/>
</dbReference>
<reference evidence="3 5" key="1">
    <citation type="submission" date="2016-08" db="EMBL/GenBank/DDBJ databases">
        <title>Moorella thermoacetica DSM 103132.</title>
        <authorList>
            <person name="Jendresen C.B."/>
            <person name="Redl S.M."/>
            <person name="Jensen T.O."/>
            <person name="Nielsen A.T."/>
        </authorList>
    </citation>
    <scope>NUCLEOTIDE SEQUENCE [LARGE SCALE GENOMIC DNA]</scope>
    <source>
        <strain evidence="3 5">DSM 103132</strain>
    </source>
</reference>
<feature type="domain" description="NAD-dependent epimerase/dehydratase" evidence="2">
    <location>
        <begin position="3"/>
        <end position="239"/>
    </location>
</feature>
<gene>
    <name evidence="3" type="primary">galE_1</name>
    <name evidence="4" type="synonym">fcl</name>
    <name evidence="3" type="ORF">Maut_00447</name>
    <name evidence="4" type="ORF">MTAT_24410</name>
</gene>
<dbReference type="PANTHER" id="PTHR43000">
    <property type="entry name" value="DTDP-D-GLUCOSE 4,6-DEHYDRATASE-RELATED"/>
    <property type="match status" value="1"/>
</dbReference>
<dbReference type="RefSeq" id="WP_069588070.1">
    <property type="nucleotide sequence ID" value="NZ_CP017019.1"/>
</dbReference>
<reference evidence="4 6" key="2">
    <citation type="submission" date="2019-05" db="EMBL/GenBank/DDBJ databases">
        <title>Genome sequence of Moorella thermoacetica ATCC 33924.</title>
        <authorList>
            <person name="Poehlein A."/>
            <person name="Bengelsdorf F.R."/>
            <person name="Duerre P."/>
            <person name="Daniel R."/>
        </authorList>
    </citation>
    <scope>NUCLEOTIDE SEQUENCE [LARGE SCALE GENOMIC DNA]</scope>
    <source>
        <strain evidence="4 6">ATCC 33924</strain>
    </source>
</reference>
<dbReference type="GO" id="GO:0003978">
    <property type="term" value="F:UDP-glucose 4-epimerase activity"/>
    <property type="evidence" value="ECO:0007669"/>
    <property type="project" value="UniProtKB-EC"/>
</dbReference>
<keyword evidence="4" id="KW-0560">Oxidoreductase</keyword>
<dbReference type="Pfam" id="PF01370">
    <property type="entry name" value="Epimerase"/>
    <property type="match status" value="1"/>
</dbReference>
<evidence type="ECO:0000313" key="3">
    <source>
        <dbReference type="EMBL" id="AOQ22922.1"/>
    </source>
</evidence>
<dbReference type="EMBL" id="VCDX01000010">
    <property type="protein sequence ID" value="TYL10549.1"/>
    <property type="molecule type" value="Genomic_DNA"/>
</dbReference>
<keyword evidence="3" id="KW-0413">Isomerase</keyword>
<dbReference type="AlphaFoldDB" id="A0AAC9MTT7"/>
<dbReference type="Proteomes" id="UP000322283">
    <property type="component" value="Unassembled WGS sequence"/>
</dbReference>
<dbReference type="SUPFAM" id="SSF51735">
    <property type="entry name" value="NAD(P)-binding Rossmann-fold domains"/>
    <property type="match status" value="1"/>
</dbReference>
<evidence type="ECO:0000313" key="4">
    <source>
        <dbReference type="EMBL" id="TYL10549.1"/>
    </source>
</evidence>
<evidence type="ECO:0000313" key="5">
    <source>
        <dbReference type="Proteomes" id="UP000094598"/>
    </source>
</evidence>
<dbReference type="Proteomes" id="UP000094598">
    <property type="component" value="Chromosome"/>
</dbReference>
<evidence type="ECO:0000256" key="1">
    <source>
        <dbReference type="ARBA" id="ARBA00007637"/>
    </source>
</evidence>
<organism evidence="3 5">
    <name type="scientific">Neomoorella thermoacetica</name>
    <name type="common">Clostridium thermoaceticum</name>
    <dbReference type="NCBI Taxonomy" id="1525"/>
    <lineage>
        <taxon>Bacteria</taxon>
        <taxon>Bacillati</taxon>
        <taxon>Bacillota</taxon>
        <taxon>Clostridia</taxon>
        <taxon>Neomoorellales</taxon>
        <taxon>Neomoorellaceae</taxon>
        <taxon>Neomoorella</taxon>
    </lineage>
</organism>
<accession>A0AAC9MTT7</accession>
<dbReference type="Gene3D" id="3.40.50.720">
    <property type="entry name" value="NAD(P)-binding Rossmann-like Domain"/>
    <property type="match status" value="1"/>
</dbReference>
<proteinExistence type="inferred from homology"/>
<keyword evidence="6" id="KW-1185">Reference proteome</keyword>
<evidence type="ECO:0000313" key="6">
    <source>
        <dbReference type="Proteomes" id="UP000322283"/>
    </source>
</evidence>
<name>A0AAC9MTT7_NEOTH</name>
<protein>
    <submittedName>
        <fullName evidence="4">GDP-L-fucose synthase</fullName>
        <ecNumber evidence="4">1.1.1.271</ecNumber>
    </submittedName>
    <submittedName>
        <fullName evidence="3">UDP-glucose 4-epimerase</fullName>
        <ecNumber evidence="3">5.1.3.2</ecNumber>
    </submittedName>
</protein>
<dbReference type="GO" id="GO:0050577">
    <property type="term" value="F:GDP-L-fucose synthase activity"/>
    <property type="evidence" value="ECO:0007669"/>
    <property type="project" value="UniProtKB-EC"/>
</dbReference>
<dbReference type="EC" id="1.1.1.271" evidence="4"/>
<evidence type="ECO:0000259" key="2">
    <source>
        <dbReference type="Pfam" id="PF01370"/>
    </source>
</evidence>